<proteinExistence type="predicted"/>
<accession>A0A6G5P484</accession>
<organism evidence="1 2">
    <name type="scientific">Edwardsiella phage ETP-1</name>
    <dbReference type="NCBI Taxonomy" id="2544920"/>
    <lineage>
        <taxon>Viruses</taxon>
        <taxon>Duplodnaviria</taxon>
        <taxon>Heunggongvirae</taxon>
        <taxon>Uroviricota</taxon>
        <taxon>Caudoviricetes</taxon>
        <taxon>Kafunavirus</taxon>
        <taxon>Kafunavirus KF1</taxon>
    </lineage>
</organism>
<evidence type="ECO:0000313" key="2">
    <source>
        <dbReference type="Proteomes" id="UP000501729"/>
    </source>
</evidence>
<dbReference type="EMBL" id="MK574011">
    <property type="protein sequence ID" value="QBP07015.1"/>
    <property type="molecule type" value="Genomic_DNA"/>
</dbReference>
<protein>
    <submittedName>
        <fullName evidence="1">Uncharacterized protein</fullName>
    </submittedName>
</protein>
<gene>
    <name evidence="1" type="ORF">ETP1_014</name>
</gene>
<sequence length="64" mass="7318">MIKLHYIIDGRKVPVLLRKANVHCVIWRPSGCLVGINGEQEPMHFVESFEQVEELMTAHKTNCA</sequence>
<reference evidence="1 2" key="1">
    <citation type="submission" date="2019-02" db="EMBL/GenBank/DDBJ databases">
        <title>Genome sequence of multidrug-resistant Edwardsiella tarda isolate infecting lytic phage ETP-1.</title>
        <authorList>
            <person name="Nikapitiya C."/>
            <person name="Senevirathne A."/>
            <person name="De Zoysa M."/>
            <person name="Lee J."/>
        </authorList>
    </citation>
    <scope>NUCLEOTIDE SEQUENCE [LARGE SCALE GENOMIC DNA]</scope>
</reference>
<dbReference type="Proteomes" id="UP000501729">
    <property type="component" value="Segment"/>
</dbReference>
<name>A0A6G5P484_9CAUD</name>
<evidence type="ECO:0000313" key="1">
    <source>
        <dbReference type="EMBL" id="QBP07015.1"/>
    </source>
</evidence>